<proteinExistence type="predicted"/>
<sequence>MKSFSRLGMRVKGMQKMQSIRSLTASDSRKVLVTVLIRLFRISTVITRMFPKTLSRNIKQYSRIRII</sequence>
<keyword evidence="2" id="KW-1185">Reference proteome</keyword>
<dbReference type="AlphaFoldDB" id="A0A2I0T475"/>
<organism evidence="1 2">
    <name type="scientific">Limosa lapponica baueri</name>
    <dbReference type="NCBI Taxonomy" id="1758121"/>
    <lineage>
        <taxon>Eukaryota</taxon>
        <taxon>Metazoa</taxon>
        <taxon>Chordata</taxon>
        <taxon>Craniata</taxon>
        <taxon>Vertebrata</taxon>
        <taxon>Euteleostomi</taxon>
        <taxon>Archelosauria</taxon>
        <taxon>Archosauria</taxon>
        <taxon>Dinosauria</taxon>
        <taxon>Saurischia</taxon>
        <taxon>Theropoda</taxon>
        <taxon>Coelurosauria</taxon>
        <taxon>Aves</taxon>
        <taxon>Neognathae</taxon>
        <taxon>Neoaves</taxon>
        <taxon>Charadriiformes</taxon>
        <taxon>Scolopacidae</taxon>
        <taxon>Limosa</taxon>
    </lineage>
</organism>
<name>A0A2I0T475_LIMLA</name>
<accession>A0A2I0T475</accession>
<dbReference type="EMBL" id="KZ519971">
    <property type="protein sequence ID" value="PKU28587.1"/>
    <property type="molecule type" value="Genomic_DNA"/>
</dbReference>
<dbReference type="Proteomes" id="UP000233556">
    <property type="component" value="Unassembled WGS sequence"/>
</dbReference>
<gene>
    <name evidence="1" type="ORF">llap_21109</name>
</gene>
<reference evidence="2" key="2">
    <citation type="submission" date="2017-12" db="EMBL/GenBank/DDBJ databases">
        <title>Genome sequence of the Bar-tailed Godwit (Limosa lapponica baueri).</title>
        <authorList>
            <person name="Lima N.C.B."/>
            <person name="Parody-Merino A.M."/>
            <person name="Battley P.F."/>
            <person name="Fidler A.E."/>
            <person name="Prosdocimi F."/>
        </authorList>
    </citation>
    <scope>NUCLEOTIDE SEQUENCE [LARGE SCALE GENOMIC DNA]</scope>
</reference>
<dbReference type="OrthoDB" id="10592324at2759"/>
<evidence type="ECO:0000313" key="2">
    <source>
        <dbReference type="Proteomes" id="UP000233556"/>
    </source>
</evidence>
<evidence type="ECO:0000313" key="1">
    <source>
        <dbReference type="EMBL" id="PKU28587.1"/>
    </source>
</evidence>
<protein>
    <submittedName>
        <fullName evidence="1">Uncharacterized protein</fullName>
    </submittedName>
</protein>
<reference evidence="2" key="1">
    <citation type="submission" date="2017-11" db="EMBL/GenBank/DDBJ databases">
        <authorList>
            <person name="Lima N.C."/>
            <person name="Parody-Merino A.M."/>
            <person name="Battley P.F."/>
            <person name="Fidler A.E."/>
            <person name="Prosdocimi F."/>
        </authorList>
    </citation>
    <scope>NUCLEOTIDE SEQUENCE [LARGE SCALE GENOMIC DNA]</scope>
</reference>